<evidence type="ECO:0000256" key="2">
    <source>
        <dbReference type="RuleBase" id="RU003860"/>
    </source>
</evidence>
<feature type="non-terminal residue" evidence="3">
    <location>
        <position position="52"/>
    </location>
</feature>
<keyword evidence="4" id="KW-1185">Reference proteome</keyword>
<dbReference type="InterPro" id="IPR036065">
    <property type="entry name" value="BolA-like_sf"/>
</dbReference>
<dbReference type="PIRSF" id="PIRSF003113">
    <property type="entry name" value="BolA"/>
    <property type="match status" value="1"/>
</dbReference>
<evidence type="ECO:0000313" key="3">
    <source>
        <dbReference type="EMBL" id="NWJ11089.1"/>
    </source>
</evidence>
<name>A0A7K4M4E1_9AVES</name>
<dbReference type="PANTHER" id="PTHR46188">
    <property type="entry name" value="BOLA-LIKE PROTEIN 3"/>
    <property type="match status" value="1"/>
</dbReference>
<protein>
    <submittedName>
        <fullName evidence="3">BOLA3 protein</fullName>
    </submittedName>
</protein>
<evidence type="ECO:0000256" key="1">
    <source>
        <dbReference type="ARBA" id="ARBA00005578"/>
    </source>
</evidence>
<dbReference type="GO" id="GO:0005759">
    <property type="term" value="C:mitochondrial matrix"/>
    <property type="evidence" value="ECO:0007669"/>
    <property type="project" value="TreeGrafter"/>
</dbReference>
<dbReference type="Proteomes" id="UP000534426">
    <property type="component" value="Unassembled WGS sequence"/>
</dbReference>
<dbReference type="SUPFAM" id="SSF82657">
    <property type="entry name" value="BolA-like"/>
    <property type="match status" value="1"/>
</dbReference>
<comment type="caution">
    <text evidence="3">The sequence shown here is derived from an EMBL/GenBank/DDBJ whole genome shotgun (WGS) entry which is preliminary data.</text>
</comment>
<proteinExistence type="inferred from homology"/>
<dbReference type="PANTHER" id="PTHR46188:SF1">
    <property type="entry name" value="BOLA-LIKE PROTEIN 3"/>
    <property type="match status" value="1"/>
</dbReference>
<accession>A0A7K4M4E1</accession>
<dbReference type="Gene3D" id="3.30.300.90">
    <property type="entry name" value="BolA-like"/>
    <property type="match status" value="1"/>
</dbReference>
<dbReference type="AlphaFoldDB" id="A0A7K4M4E1"/>
<dbReference type="InterPro" id="IPR002634">
    <property type="entry name" value="BolA"/>
</dbReference>
<reference evidence="3 4" key="1">
    <citation type="submission" date="2019-09" db="EMBL/GenBank/DDBJ databases">
        <title>Bird 10,000 Genomes (B10K) Project - Family phase.</title>
        <authorList>
            <person name="Zhang G."/>
        </authorList>
    </citation>
    <scope>NUCLEOTIDE SEQUENCE [LARGE SCALE GENOMIC DNA]</scope>
    <source>
        <strain evidence="3">B10K-MSB-37135</strain>
        <tissue evidence="3">Heart</tissue>
    </source>
</reference>
<comment type="similarity">
    <text evidence="1 2">Belongs to the BolA/IbaG family.</text>
</comment>
<evidence type="ECO:0000313" key="4">
    <source>
        <dbReference type="Proteomes" id="UP000534426"/>
    </source>
</evidence>
<feature type="non-terminal residue" evidence="3">
    <location>
        <position position="1"/>
    </location>
</feature>
<gene>
    <name evidence="3" type="primary">Bola3</name>
    <name evidence="3" type="ORF">CRYUND_R14471</name>
</gene>
<sequence length="52" mass="5933">AGGCGAMYEIHIESEEFREKRTVQQHQMVTQALSEEIKAMHGLRIFTSVPKE</sequence>
<dbReference type="EMBL" id="VWPW01031804">
    <property type="protein sequence ID" value="NWJ11089.1"/>
    <property type="molecule type" value="Genomic_DNA"/>
</dbReference>
<organism evidence="3 4">
    <name type="scientific">Crypturellus undulatus</name>
    <dbReference type="NCBI Taxonomy" id="48396"/>
    <lineage>
        <taxon>Eukaryota</taxon>
        <taxon>Metazoa</taxon>
        <taxon>Chordata</taxon>
        <taxon>Craniata</taxon>
        <taxon>Vertebrata</taxon>
        <taxon>Euteleostomi</taxon>
        <taxon>Archelosauria</taxon>
        <taxon>Archosauria</taxon>
        <taxon>Dinosauria</taxon>
        <taxon>Saurischia</taxon>
        <taxon>Theropoda</taxon>
        <taxon>Coelurosauria</taxon>
        <taxon>Aves</taxon>
        <taxon>Palaeognathae</taxon>
        <taxon>Tinamiformes</taxon>
        <taxon>Tinamidae</taxon>
        <taxon>Crypturellus</taxon>
    </lineage>
</organism>
<dbReference type="Pfam" id="PF01722">
    <property type="entry name" value="BolA"/>
    <property type="match status" value="1"/>
</dbReference>
<dbReference type="InterPro" id="IPR052275">
    <property type="entry name" value="Mt_Fe-S_assembly_factor"/>
</dbReference>